<dbReference type="OrthoDB" id="6778907at2759"/>
<dbReference type="Proteomes" id="UP001153636">
    <property type="component" value="Chromosome 10"/>
</dbReference>
<dbReference type="PANTHER" id="PTHR10773:SF19">
    <property type="match status" value="1"/>
</dbReference>
<dbReference type="EMBL" id="OV651822">
    <property type="protein sequence ID" value="CAH1100806.1"/>
    <property type="molecule type" value="Genomic_DNA"/>
</dbReference>
<keyword evidence="2" id="KW-1185">Reference proteome</keyword>
<dbReference type="AlphaFoldDB" id="A0A9P0G7I0"/>
<organism evidence="1 2">
    <name type="scientific">Psylliodes chrysocephalus</name>
    <dbReference type="NCBI Taxonomy" id="3402493"/>
    <lineage>
        <taxon>Eukaryota</taxon>
        <taxon>Metazoa</taxon>
        <taxon>Ecdysozoa</taxon>
        <taxon>Arthropoda</taxon>
        <taxon>Hexapoda</taxon>
        <taxon>Insecta</taxon>
        <taxon>Pterygota</taxon>
        <taxon>Neoptera</taxon>
        <taxon>Endopterygota</taxon>
        <taxon>Coleoptera</taxon>
        <taxon>Polyphaga</taxon>
        <taxon>Cucujiformia</taxon>
        <taxon>Chrysomeloidea</taxon>
        <taxon>Chrysomelidae</taxon>
        <taxon>Galerucinae</taxon>
        <taxon>Alticini</taxon>
        <taxon>Psylliodes</taxon>
    </lineage>
</organism>
<reference evidence="1" key="1">
    <citation type="submission" date="2022-01" db="EMBL/GenBank/DDBJ databases">
        <authorList>
            <person name="King R."/>
        </authorList>
    </citation>
    <scope>NUCLEOTIDE SEQUENCE</scope>
</reference>
<accession>A0A9P0G7I0</accession>
<evidence type="ECO:0000313" key="1">
    <source>
        <dbReference type="EMBL" id="CAH1100806.1"/>
    </source>
</evidence>
<evidence type="ECO:0000313" key="2">
    <source>
        <dbReference type="Proteomes" id="UP001153636"/>
    </source>
</evidence>
<proteinExistence type="predicted"/>
<name>A0A9P0G7I0_9CUCU</name>
<dbReference type="PANTHER" id="PTHR10773">
    <property type="entry name" value="DNA-DIRECTED RNA POLYMERASES I, II, AND III SUBUNIT RPABC2"/>
    <property type="match status" value="1"/>
</dbReference>
<sequence>MEDIKIVFDKIKKKNCVGIDELSPATTYLINLFKNQANLLVFGIPHDDLQGLSPPPSKIPEEDINLAKAYILSILAYESHYCRKDLLKQYLLHHYILTRMYDEYKKWLSEEKKPVSKFKYQEIFYSMGIKIKNPSKDTCATCDKFRMNLKTAKDINRRQEIQVQLDVHQKEAADAYDAKRLDKNAALKVPSKRIYTFDLQQCYLHQTFKYL</sequence>
<gene>
    <name evidence="1" type="ORF">PSYICH_LOCUS1770</name>
</gene>
<protein>
    <submittedName>
        <fullName evidence="1">Uncharacterized protein</fullName>
    </submittedName>
</protein>